<keyword evidence="1 7" id="KW-0732">Signal</keyword>
<dbReference type="GO" id="GO:0043165">
    <property type="term" value="P:Gram-negative-bacterium-type cell outer membrane assembly"/>
    <property type="evidence" value="ECO:0007669"/>
    <property type="project" value="InterPro"/>
</dbReference>
<evidence type="ECO:0000259" key="8">
    <source>
        <dbReference type="PROSITE" id="PS50198"/>
    </source>
</evidence>
<evidence type="ECO:0000256" key="7">
    <source>
        <dbReference type="HAMAP-Rule" id="MF_01183"/>
    </source>
</evidence>
<dbReference type="GO" id="GO:0030288">
    <property type="term" value="C:outer membrane-bounded periplasmic space"/>
    <property type="evidence" value="ECO:0007669"/>
    <property type="project" value="InterPro"/>
</dbReference>
<dbReference type="SUPFAM" id="SSF109998">
    <property type="entry name" value="Triger factor/SurA peptide-binding domain-like"/>
    <property type="match status" value="1"/>
</dbReference>
<comment type="subcellular location">
    <subcellularLocation>
        <location evidence="7">Periplasm</location>
    </subcellularLocation>
    <text evidence="7">Is capable of associating with the outer membrane.</text>
</comment>
<dbReference type="AlphaFoldDB" id="A0A437QFZ6"/>
<dbReference type="SUPFAM" id="SSF54534">
    <property type="entry name" value="FKBP-like"/>
    <property type="match status" value="2"/>
</dbReference>
<dbReference type="PANTHER" id="PTHR47637">
    <property type="entry name" value="CHAPERONE SURA"/>
    <property type="match status" value="1"/>
</dbReference>
<reference evidence="9 10" key="1">
    <citation type="submission" date="2019-01" db="EMBL/GenBank/DDBJ databases">
        <authorList>
            <person name="Chen W.-M."/>
        </authorList>
    </citation>
    <scope>NUCLEOTIDE SEQUENCE [LARGE SCALE GENOMIC DNA]</scope>
    <source>
        <strain evidence="9 10">KYPC3</strain>
    </source>
</reference>
<evidence type="ECO:0000256" key="2">
    <source>
        <dbReference type="ARBA" id="ARBA00022737"/>
    </source>
</evidence>
<dbReference type="InterPro" id="IPR027304">
    <property type="entry name" value="Trigger_fact/SurA_dom_sf"/>
</dbReference>
<dbReference type="PROSITE" id="PS50198">
    <property type="entry name" value="PPIC_PPIASE_2"/>
    <property type="match status" value="2"/>
</dbReference>
<dbReference type="GO" id="GO:0003755">
    <property type="term" value="F:peptidyl-prolyl cis-trans isomerase activity"/>
    <property type="evidence" value="ECO:0007669"/>
    <property type="project" value="UniProtKB-UniRule"/>
</dbReference>
<keyword evidence="5 7" id="KW-0143">Chaperone</keyword>
<feature type="chain" id="PRO_5019596623" description="Chaperone SurA" evidence="7">
    <location>
        <begin position="22"/>
        <end position="430"/>
    </location>
</feature>
<dbReference type="InterPro" id="IPR050280">
    <property type="entry name" value="OMP_Chaperone_SurA"/>
</dbReference>
<keyword evidence="10" id="KW-1185">Reference proteome</keyword>
<evidence type="ECO:0000256" key="4">
    <source>
        <dbReference type="ARBA" id="ARBA00023110"/>
    </source>
</evidence>
<proteinExistence type="inferred from homology"/>
<dbReference type="GO" id="GO:0051082">
    <property type="term" value="F:unfolded protein binding"/>
    <property type="evidence" value="ECO:0007669"/>
    <property type="project" value="UniProtKB-UniRule"/>
</dbReference>
<name>A0A437QFZ6_9GAMM</name>
<feature type="domain" description="PpiC" evidence="8">
    <location>
        <begin position="172"/>
        <end position="273"/>
    </location>
</feature>
<dbReference type="Pfam" id="PF00639">
    <property type="entry name" value="Rotamase"/>
    <property type="match status" value="2"/>
</dbReference>
<comment type="catalytic activity">
    <reaction evidence="7">
        <text>[protein]-peptidylproline (omega=180) = [protein]-peptidylproline (omega=0)</text>
        <dbReference type="Rhea" id="RHEA:16237"/>
        <dbReference type="Rhea" id="RHEA-COMP:10747"/>
        <dbReference type="Rhea" id="RHEA-COMP:10748"/>
        <dbReference type="ChEBI" id="CHEBI:83833"/>
        <dbReference type="ChEBI" id="CHEBI:83834"/>
        <dbReference type="EC" id="5.2.1.8"/>
    </reaction>
</comment>
<organism evidence="9 10">
    <name type="scientific">Rheinheimera riviphila</name>
    <dbReference type="NCBI Taxonomy" id="1834037"/>
    <lineage>
        <taxon>Bacteria</taxon>
        <taxon>Pseudomonadati</taxon>
        <taxon>Pseudomonadota</taxon>
        <taxon>Gammaproteobacteria</taxon>
        <taxon>Chromatiales</taxon>
        <taxon>Chromatiaceae</taxon>
        <taxon>Rheinheimera</taxon>
    </lineage>
</organism>
<accession>A0A437QFZ6</accession>
<evidence type="ECO:0000313" key="9">
    <source>
        <dbReference type="EMBL" id="RVU33465.1"/>
    </source>
</evidence>
<dbReference type="InterPro" id="IPR046357">
    <property type="entry name" value="PPIase_dom_sf"/>
</dbReference>
<dbReference type="Pfam" id="PF09312">
    <property type="entry name" value="SurA_N"/>
    <property type="match status" value="1"/>
</dbReference>
<keyword evidence="6 7" id="KW-0413">Isomerase</keyword>
<dbReference type="Gene3D" id="3.10.50.40">
    <property type="match status" value="2"/>
</dbReference>
<dbReference type="NCBIfam" id="NF008038">
    <property type="entry name" value="PRK10770.1"/>
    <property type="match status" value="1"/>
</dbReference>
<dbReference type="GO" id="GO:0042277">
    <property type="term" value="F:peptide binding"/>
    <property type="evidence" value="ECO:0007669"/>
    <property type="project" value="InterPro"/>
</dbReference>
<protein>
    <recommendedName>
        <fullName evidence="7">Chaperone SurA</fullName>
    </recommendedName>
    <alternativeName>
        <fullName evidence="7">Peptidyl-prolyl cis-trans isomerase SurA</fullName>
        <shortName evidence="7">PPIase SurA</shortName>
        <ecNumber evidence="7">5.2.1.8</ecNumber>
    </alternativeName>
    <alternativeName>
        <fullName evidence="7">Rotamase SurA</fullName>
    </alternativeName>
</protein>
<dbReference type="GO" id="GO:0050821">
    <property type="term" value="P:protein stabilization"/>
    <property type="evidence" value="ECO:0007669"/>
    <property type="project" value="InterPro"/>
</dbReference>
<dbReference type="Gene3D" id="1.10.4030.10">
    <property type="entry name" value="Porin chaperone SurA, peptide-binding domain"/>
    <property type="match status" value="1"/>
</dbReference>
<evidence type="ECO:0000256" key="1">
    <source>
        <dbReference type="ARBA" id="ARBA00022729"/>
    </source>
</evidence>
<dbReference type="GO" id="GO:0006457">
    <property type="term" value="P:protein folding"/>
    <property type="evidence" value="ECO:0007669"/>
    <property type="project" value="UniProtKB-UniRule"/>
</dbReference>
<evidence type="ECO:0000256" key="5">
    <source>
        <dbReference type="ARBA" id="ARBA00023186"/>
    </source>
</evidence>
<evidence type="ECO:0000313" key="10">
    <source>
        <dbReference type="Proteomes" id="UP000283077"/>
    </source>
</evidence>
<feature type="signal peptide" evidence="7">
    <location>
        <begin position="1"/>
        <end position="21"/>
    </location>
</feature>
<keyword evidence="3 7" id="KW-0574">Periplasm</keyword>
<comment type="function">
    <text evidence="7">Chaperone involved in the correct folding and assembly of outer membrane proteins. Recognizes specific patterns of aromatic residues and the orientation of their side chains, which are found more frequently in integral outer membrane proteins. May act in both early periplasmic and late outer membrane-associated steps of protein maturation.</text>
</comment>
<keyword evidence="4 7" id="KW-0697">Rotamase</keyword>
<feature type="domain" description="PpiC" evidence="8">
    <location>
        <begin position="282"/>
        <end position="382"/>
    </location>
</feature>
<comment type="caution">
    <text evidence="9">The sequence shown here is derived from an EMBL/GenBank/DDBJ whole genome shotgun (WGS) entry which is preliminary data.</text>
</comment>
<dbReference type="RefSeq" id="WP_127700442.1">
    <property type="nucleotide sequence ID" value="NZ_SACS01000021.1"/>
</dbReference>
<sequence length="430" mass="48388" precursor="true">MKLQKLIAVAVTTCFVLGSQAAETKVDAVAAVVNNGVVLESEVNEMVQRVKTNASRQNQTLPSDRALRTQAMERLILNSLQMQMAKRMGLQITDPQLDETIENIAREQKMTLEQFRSQVVQEEGSYEVFRERLREEITTGEVLRANVQRRIYVSPQEIDTVTKLMEQQGASNEEYNIGHILVALPSQPDAAQMKDAEVKANKIIELLRSGSDFKKIAIASSSAETALEGGDMGWLNINEMPTLFADQIRGKKKTDMIGPLRSGAGFHILTIFDIRGANVVEFEEVNARHVLIKPSIIVSEEKAKNTLANFVKEYKAGKGDFAAFAREHSEDPGSKLKGGELGWADPGKYVPAFRDTLANMKKGEISEPFRSDFGWHIIELHDRRTVDATAEKKREQVTRLIYNRRYNEESSNFLRELRDQAFIEILAETE</sequence>
<evidence type="ECO:0000256" key="6">
    <source>
        <dbReference type="ARBA" id="ARBA00023235"/>
    </source>
</evidence>
<dbReference type="InterPro" id="IPR023034">
    <property type="entry name" value="PPIase_SurA"/>
</dbReference>
<dbReference type="EC" id="5.2.1.8" evidence="7"/>
<dbReference type="InterPro" id="IPR015391">
    <property type="entry name" value="SurA_N"/>
</dbReference>
<dbReference type="OrthoDB" id="14196at2"/>
<gene>
    <name evidence="7 9" type="primary">surA</name>
    <name evidence="9" type="ORF">EOE67_16520</name>
</gene>
<dbReference type="EMBL" id="SACS01000021">
    <property type="protein sequence ID" value="RVU33465.1"/>
    <property type="molecule type" value="Genomic_DNA"/>
</dbReference>
<comment type="domain">
    <text evidence="7">The PPIase activity resides only in the second parvulin domain. The N-terminal region and the C-terminal tail are necessary and sufficient for the chaperone activity of SurA. The PPIase activity is dispensable for SurA to function as a chaperone. The N-terminal region and the C-terminal tail are also required for porin recognition.</text>
</comment>
<dbReference type="Proteomes" id="UP000283077">
    <property type="component" value="Unassembled WGS sequence"/>
</dbReference>
<dbReference type="HAMAP" id="MF_01183">
    <property type="entry name" value="Chaperone_SurA"/>
    <property type="match status" value="1"/>
</dbReference>
<evidence type="ECO:0000256" key="3">
    <source>
        <dbReference type="ARBA" id="ARBA00022764"/>
    </source>
</evidence>
<dbReference type="InterPro" id="IPR000297">
    <property type="entry name" value="PPIase_PpiC"/>
</dbReference>
<keyword evidence="2 7" id="KW-0677">Repeat</keyword>
<dbReference type="PANTHER" id="PTHR47637:SF1">
    <property type="entry name" value="CHAPERONE SURA"/>
    <property type="match status" value="1"/>
</dbReference>